<dbReference type="AlphaFoldDB" id="A0AAV7STV4"/>
<accession>A0AAV7STV4</accession>
<dbReference type="EMBL" id="JANPWB010000008">
    <property type="protein sequence ID" value="KAJ1167590.1"/>
    <property type="molecule type" value="Genomic_DNA"/>
</dbReference>
<keyword evidence="2" id="KW-1185">Reference proteome</keyword>
<evidence type="ECO:0000313" key="2">
    <source>
        <dbReference type="Proteomes" id="UP001066276"/>
    </source>
</evidence>
<proteinExistence type="predicted"/>
<comment type="caution">
    <text evidence="1">The sequence shown here is derived from an EMBL/GenBank/DDBJ whole genome shotgun (WGS) entry which is preliminary data.</text>
</comment>
<sequence length="174" mass="18873">MITYDDPLQASGACRWYRVPYEMPGSNPQSFWGARRPYLSGLSAVRPKVRSPKSPKVQKGCGHRQLSPFRLSGELGQSFSLRVYPNLRFPVFLFPLSRSSGQCRRLLPETSPWAAAWAKKGCKDRCGLLGGSTSGKQALTAVEEEAGFFPRAAAGRRVPASAGSAEAAPVGSRL</sequence>
<name>A0AAV7STV4_PLEWA</name>
<gene>
    <name evidence="1" type="ORF">NDU88_007979</name>
</gene>
<protein>
    <submittedName>
        <fullName evidence="1">Uncharacterized protein</fullName>
    </submittedName>
</protein>
<reference evidence="1" key="1">
    <citation type="journal article" date="2022" name="bioRxiv">
        <title>Sequencing and chromosome-scale assembly of the giantPleurodeles waltlgenome.</title>
        <authorList>
            <person name="Brown T."/>
            <person name="Elewa A."/>
            <person name="Iarovenko S."/>
            <person name="Subramanian E."/>
            <person name="Araus A.J."/>
            <person name="Petzold A."/>
            <person name="Susuki M."/>
            <person name="Suzuki K.-i.T."/>
            <person name="Hayashi T."/>
            <person name="Toyoda A."/>
            <person name="Oliveira C."/>
            <person name="Osipova E."/>
            <person name="Leigh N.D."/>
            <person name="Simon A."/>
            <person name="Yun M.H."/>
        </authorList>
    </citation>
    <scope>NUCLEOTIDE SEQUENCE</scope>
    <source>
        <strain evidence="1">20211129_DDA</strain>
        <tissue evidence="1">Liver</tissue>
    </source>
</reference>
<organism evidence="1 2">
    <name type="scientific">Pleurodeles waltl</name>
    <name type="common">Iberian ribbed newt</name>
    <dbReference type="NCBI Taxonomy" id="8319"/>
    <lineage>
        <taxon>Eukaryota</taxon>
        <taxon>Metazoa</taxon>
        <taxon>Chordata</taxon>
        <taxon>Craniata</taxon>
        <taxon>Vertebrata</taxon>
        <taxon>Euteleostomi</taxon>
        <taxon>Amphibia</taxon>
        <taxon>Batrachia</taxon>
        <taxon>Caudata</taxon>
        <taxon>Salamandroidea</taxon>
        <taxon>Salamandridae</taxon>
        <taxon>Pleurodelinae</taxon>
        <taxon>Pleurodeles</taxon>
    </lineage>
</organism>
<evidence type="ECO:0000313" key="1">
    <source>
        <dbReference type="EMBL" id="KAJ1167590.1"/>
    </source>
</evidence>
<dbReference type="Proteomes" id="UP001066276">
    <property type="component" value="Chromosome 4_2"/>
</dbReference>